<comment type="similarity">
    <text evidence="2">Belongs to the inositol monophosphatase superfamily.</text>
</comment>
<dbReference type="PANTHER" id="PTHR43200:SF6">
    <property type="entry name" value="3'(2'),5'-BISPHOSPHATE NUCLEOTIDASE"/>
    <property type="match status" value="1"/>
</dbReference>
<evidence type="ECO:0000256" key="2">
    <source>
        <dbReference type="ARBA" id="ARBA00009759"/>
    </source>
</evidence>
<dbReference type="InterPro" id="IPR051090">
    <property type="entry name" value="Inositol_monoP_superfamily"/>
</dbReference>
<dbReference type="SUPFAM" id="SSF56655">
    <property type="entry name" value="Carbohydrate phosphatase"/>
    <property type="match status" value="1"/>
</dbReference>
<keyword evidence="5 6" id="KW-0460">Magnesium</keyword>
<proteinExistence type="inferred from homology"/>
<dbReference type="Gene3D" id="3.40.190.80">
    <property type="match status" value="1"/>
</dbReference>
<keyword evidence="4" id="KW-0378">Hydrolase</keyword>
<dbReference type="GO" id="GO:0016791">
    <property type="term" value="F:phosphatase activity"/>
    <property type="evidence" value="ECO:0007669"/>
    <property type="project" value="UniProtKB-ARBA"/>
</dbReference>
<dbReference type="InterPro" id="IPR000760">
    <property type="entry name" value="Inositol_monophosphatase-like"/>
</dbReference>
<evidence type="ECO:0000256" key="5">
    <source>
        <dbReference type="ARBA" id="ARBA00022842"/>
    </source>
</evidence>
<dbReference type="GO" id="GO:0046872">
    <property type="term" value="F:metal ion binding"/>
    <property type="evidence" value="ECO:0007669"/>
    <property type="project" value="UniProtKB-KW"/>
</dbReference>
<reference evidence="7 8" key="1">
    <citation type="journal article" date="2014" name="Int. J. Syst. Evol. Microbiol.">
        <title>Complete genome sequence of Corynebacterium casei LMG S-19264T (=DSM 44701T), isolated from a smear-ripened cheese.</title>
        <authorList>
            <consortium name="US DOE Joint Genome Institute (JGI-PGF)"/>
            <person name="Walter F."/>
            <person name="Albersmeier A."/>
            <person name="Kalinowski J."/>
            <person name="Ruckert C."/>
        </authorList>
    </citation>
    <scope>NUCLEOTIDE SEQUENCE [LARGE SCALE GENOMIC DNA]</scope>
    <source>
        <strain evidence="7 8">KCTC 23968</strain>
    </source>
</reference>
<keyword evidence="8" id="KW-1185">Reference proteome</keyword>
<dbReference type="Pfam" id="PF00459">
    <property type="entry name" value="Inositol_P"/>
    <property type="match status" value="1"/>
</dbReference>
<dbReference type="PANTHER" id="PTHR43200">
    <property type="entry name" value="PHOSPHATASE"/>
    <property type="match status" value="1"/>
</dbReference>
<evidence type="ECO:0000313" key="7">
    <source>
        <dbReference type="EMBL" id="GGX74063.1"/>
    </source>
</evidence>
<dbReference type="AlphaFoldDB" id="A0A918KRG3"/>
<dbReference type="GO" id="GO:0000105">
    <property type="term" value="P:L-histidine biosynthetic process"/>
    <property type="evidence" value="ECO:0007669"/>
    <property type="project" value="TreeGrafter"/>
</dbReference>
<evidence type="ECO:0000256" key="4">
    <source>
        <dbReference type="ARBA" id="ARBA00022801"/>
    </source>
</evidence>
<sequence>MTLSFEIGKRLDHLQVLSRIARDITLPLFAAPKGVENKAGGGDYDPVTKADIDAEDALRAEIRKQFPEDSIQGEERPDHIGTNAFSWTLDPVDGTRGFVAGVPVWSTLIALSHKSEPVLGMIDLPALNKRYIGHTDKETCRAWLETEACPDGTYIDLKTSPCAEIRDAILGCTAPFGMFKAGELAAFKIIGAGTRFMRLGLDALGYGLIAEGRMDIIIEGCMKPCDVRALIPIIRGAGGELTNWEGQSAVDGGRIVAVGDPALLPELYTYLGRALD</sequence>
<evidence type="ECO:0000256" key="6">
    <source>
        <dbReference type="PIRSR" id="PIRSR600760-2"/>
    </source>
</evidence>
<dbReference type="Proteomes" id="UP000600865">
    <property type="component" value="Unassembled WGS sequence"/>
</dbReference>
<organism evidence="7 8">
    <name type="scientific">Litorimonas cladophorae</name>
    <dbReference type="NCBI Taxonomy" id="1220491"/>
    <lineage>
        <taxon>Bacteria</taxon>
        <taxon>Pseudomonadati</taxon>
        <taxon>Pseudomonadota</taxon>
        <taxon>Alphaproteobacteria</taxon>
        <taxon>Maricaulales</taxon>
        <taxon>Robiginitomaculaceae</taxon>
    </lineage>
</organism>
<comment type="cofactor">
    <cofactor evidence="1 6">
        <name>Mg(2+)</name>
        <dbReference type="ChEBI" id="CHEBI:18420"/>
    </cofactor>
</comment>
<dbReference type="Gene3D" id="3.30.540.10">
    <property type="entry name" value="Fructose-1,6-Bisphosphatase, subunit A, domain 1"/>
    <property type="match status" value="1"/>
</dbReference>
<evidence type="ECO:0000313" key="8">
    <source>
        <dbReference type="Proteomes" id="UP000600865"/>
    </source>
</evidence>
<feature type="binding site" evidence="6">
    <location>
        <position position="74"/>
    </location>
    <ligand>
        <name>Mg(2+)</name>
        <dbReference type="ChEBI" id="CHEBI:18420"/>
        <label>1</label>
        <note>catalytic</note>
    </ligand>
</feature>
<gene>
    <name evidence="7" type="ORF">GCM10011309_25250</name>
</gene>
<dbReference type="RefSeq" id="WP_189586787.1">
    <property type="nucleotide sequence ID" value="NZ_BMYV01000003.1"/>
</dbReference>
<dbReference type="PRINTS" id="PR00377">
    <property type="entry name" value="IMPHPHTASES"/>
</dbReference>
<keyword evidence="3 6" id="KW-0479">Metal-binding</keyword>
<name>A0A918KRG3_9PROT</name>
<comment type="caution">
    <text evidence="7">The sequence shown here is derived from an EMBL/GenBank/DDBJ whole genome shotgun (WGS) entry which is preliminary data.</text>
</comment>
<evidence type="ECO:0000256" key="3">
    <source>
        <dbReference type="ARBA" id="ARBA00022723"/>
    </source>
</evidence>
<feature type="binding site" evidence="6">
    <location>
        <position position="93"/>
    </location>
    <ligand>
        <name>Mg(2+)</name>
        <dbReference type="ChEBI" id="CHEBI:18420"/>
        <label>2</label>
    </ligand>
</feature>
<feature type="binding site" evidence="6">
    <location>
        <position position="90"/>
    </location>
    <ligand>
        <name>Mg(2+)</name>
        <dbReference type="ChEBI" id="CHEBI:18420"/>
        <label>2</label>
    </ligand>
</feature>
<feature type="binding site" evidence="6">
    <location>
        <position position="226"/>
    </location>
    <ligand>
        <name>Mg(2+)</name>
        <dbReference type="ChEBI" id="CHEBI:18420"/>
        <label>1</label>
        <note>catalytic</note>
    </ligand>
</feature>
<accession>A0A918KRG3</accession>
<dbReference type="EMBL" id="BMYV01000003">
    <property type="protein sequence ID" value="GGX74063.1"/>
    <property type="molecule type" value="Genomic_DNA"/>
</dbReference>
<protein>
    <submittedName>
        <fullName evidence="7">Histidinol-phosphatase</fullName>
    </submittedName>
</protein>
<evidence type="ECO:0000256" key="1">
    <source>
        <dbReference type="ARBA" id="ARBA00001946"/>
    </source>
</evidence>